<dbReference type="InterPro" id="IPR029063">
    <property type="entry name" value="SAM-dependent_MTases_sf"/>
</dbReference>
<dbReference type="FunCoup" id="A0A3N4KTM6">
    <property type="interactions" value="11"/>
</dbReference>
<sequence length="294" mass="32101">MTVESFLSLLGEEVVNVYEESILLFSTVPSSRNLGFLDSSASSISVTAAGQDLTIYQSPTLLSSTRRGGTTGAVLWKITPIFAEWICDKHNILFAHGVLTTSSSVLELGGGSAAVLALTLGTRVGKYYHSDQEYVMKLAQKNLGENLPETIKSPSKRRGKVTKTTGHIPNISTISLDWETDDIRYHPALQAGTLFSAVIACDTIYNEALIKPFVETCIDACSLSRSNTESNIAPAVTIVAQELRSPEVFENWLETFQKAFHTYRIPDDHLIPSLRSTSGYSVHVGILRSGLERS</sequence>
<protein>
    <submittedName>
        <fullName evidence="1">Uncharacterized protein</fullName>
    </submittedName>
</protein>
<gene>
    <name evidence="1" type="ORF">P167DRAFT_572797</name>
</gene>
<keyword evidence="2" id="KW-1185">Reference proteome</keyword>
<dbReference type="GO" id="GO:0005829">
    <property type="term" value="C:cytosol"/>
    <property type="evidence" value="ECO:0007669"/>
    <property type="project" value="TreeGrafter"/>
</dbReference>
<evidence type="ECO:0000313" key="2">
    <source>
        <dbReference type="Proteomes" id="UP000277580"/>
    </source>
</evidence>
<dbReference type="PANTHER" id="PTHR14614">
    <property type="entry name" value="HEPATOCELLULAR CARCINOMA-ASSOCIATED ANTIGEN"/>
    <property type="match status" value="1"/>
</dbReference>
<dbReference type="PANTHER" id="PTHR14614:SF109">
    <property type="entry name" value="RIBOSOMAL LYSINE N-METHYLTRANSFERASE 5"/>
    <property type="match status" value="1"/>
</dbReference>
<dbReference type="Gene3D" id="3.40.50.150">
    <property type="entry name" value="Vaccinia Virus protein VP39"/>
    <property type="match status" value="1"/>
</dbReference>
<dbReference type="Pfam" id="PF10294">
    <property type="entry name" value="Methyltransf_16"/>
    <property type="match status" value="1"/>
</dbReference>
<dbReference type="GO" id="GO:0032991">
    <property type="term" value="C:protein-containing complex"/>
    <property type="evidence" value="ECO:0007669"/>
    <property type="project" value="TreeGrafter"/>
</dbReference>
<dbReference type="InterPro" id="IPR019410">
    <property type="entry name" value="Methyltransf_16"/>
</dbReference>
<dbReference type="EMBL" id="ML119120">
    <property type="protein sequence ID" value="RPB13867.1"/>
    <property type="molecule type" value="Genomic_DNA"/>
</dbReference>
<dbReference type="InParanoid" id="A0A3N4KTM6"/>
<proteinExistence type="predicted"/>
<organism evidence="1 2">
    <name type="scientific">Morchella conica CCBAS932</name>
    <dbReference type="NCBI Taxonomy" id="1392247"/>
    <lineage>
        <taxon>Eukaryota</taxon>
        <taxon>Fungi</taxon>
        <taxon>Dikarya</taxon>
        <taxon>Ascomycota</taxon>
        <taxon>Pezizomycotina</taxon>
        <taxon>Pezizomycetes</taxon>
        <taxon>Pezizales</taxon>
        <taxon>Morchellaceae</taxon>
        <taxon>Morchella</taxon>
    </lineage>
</organism>
<dbReference type="STRING" id="1392247.A0A3N4KTM6"/>
<dbReference type="AlphaFoldDB" id="A0A3N4KTM6"/>
<evidence type="ECO:0000313" key="1">
    <source>
        <dbReference type="EMBL" id="RPB13867.1"/>
    </source>
</evidence>
<dbReference type="OrthoDB" id="2529286at2759"/>
<name>A0A3N4KTM6_9PEZI</name>
<dbReference type="Proteomes" id="UP000277580">
    <property type="component" value="Unassembled WGS sequence"/>
</dbReference>
<dbReference type="GO" id="GO:0008757">
    <property type="term" value="F:S-adenosylmethionine-dependent methyltransferase activity"/>
    <property type="evidence" value="ECO:0007669"/>
    <property type="project" value="UniProtKB-ARBA"/>
</dbReference>
<accession>A0A3N4KTM6</accession>
<reference evidence="1 2" key="1">
    <citation type="journal article" date="2018" name="Nat. Ecol. Evol.">
        <title>Pezizomycetes genomes reveal the molecular basis of ectomycorrhizal truffle lifestyle.</title>
        <authorList>
            <person name="Murat C."/>
            <person name="Payen T."/>
            <person name="Noel B."/>
            <person name="Kuo A."/>
            <person name="Morin E."/>
            <person name="Chen J."/>
            <person name="Kohler A."/>
            <person name="Krizsan K."/>
            <person name="Balestrini R."/>
            <person name="Da Silva C."/>
            <person name="Montanini B."/>
            <person name="Hainaut M."/>
            <person name="Levati E."/>
            <person name="Barry K.W."/>
            <person name="Belfiori B."/>
            <person name="Cichocki N."/>
            <person name="Clum A."/>
            <person name="Dockter R.B."/>
            <person name="Fauchery L."/>
            <person name="Guy J."/>
            <person name="Iotti M."/>
            <person name="Le Tacon F."/>
            <person name="Lindquist E.A."/>
            <person name="Lipzen A."/>
            <person name="Malagnac F."/>
            <person name="Mello A."/>
            <person name="Molinier V."/>
            <person name="Miyauchi S."/>
            <person name="Poulain J."/>
            <person name="Riccioni C."/>
            <person name="Rubini A."/>
            <person name="Sitrit Y."/>
            <person name="Splivallo R."/>
            <person name="Traeger S."/>
            <person name="Wang M."/>
            <person name="Zifcakova L."/>
            <person name="Wipf D."/>
            <person name="Zambonelli A."/>
            <person name="Paolocci F."/>
            <person name="Nowrousian M."/>
            <person name="Ottonello S."/>
            <person name="Baldrian P."/>
            <person name="Spatafora J.W."/>
            <person name="Henrissat B."/>
            <person name="Nagy L.G."/>
            <person name="Aury J.M."/>
            <person name="Wincker P."/>
            <person name="Grigoriev I.V."/>
            <person name="Bonfante P."/>
            <person name="Martin F.M."/>
        </authorList>
    </citation>
    <scope>NUCLEOTIDE SEQUENCE [LARGE SCALE GENOMIC DNA]</scope>
    <source>
        <strain evidence="1 2">CCBAS932</strain>
    </source>
</reference>